<organism evidence="3 4">
    <name type="scientific">Mesonia sediminis</name>
    <dbReference type="NCBI Taxonomy" id="1703946"/>
    <lineage>
        <taxon>Bacteria</taxon>
        <taxon>Pseudomonadati</taxon>
        <taxon>Bacteroidota</taxon>
        <taxon>Flavobacteriia</taxon>
        <taxon>Flavobacteriales</taxon>
        <taxon>Flavobacteriaceae</taxon>
        <taxon>Mesonia</taxon>
    </lineage>
</organism>
<reference evidence="4" key="1">
    <citation type="journal article" date="2019" name="Int. J. Syst. Evol. Microbiol.">
        <title>The Global Catalogue of Microorganisms (GCM) 10K type strain sequencing project: providing services to taxonomists for standard genome sequencing and annotation.</title>
        <authorList>
            <consortium name="The Broad Institute Genomics Platform"/>
            <consortium name="The Broad Institute Genome Sequencing Center for Infectious Disease"/>
            <person name="Wu L."/>
            <person name="Ma J."/>
        </authorList>
    </citation>
    <scope>NUCLEOTIDE SEQUENCE [LARGE SCALE GENOMIC DNA]</scope>
    <source>
        <strain evidence="4">KCTC 42255</strain>
    </source>
</reference>
<evidence type="ECO:0000259" key="2">
    <source>
        <dbReference type="Pfam" id="PF00535"/>
    </source>
</evidence>
<dbReference type="Pfam" id="PF00535">
    <property type="entry name" value="Glycos_transf_2"/>
    <property type="match status" value="1"/>
</dbReference>
<keyword evidence="1" id="KW-0472">Membrane</keyword>
<dbReference type="InterPro" id="IPR001173">
    <property type="entry name" value="Glyco_trans_2-like"/>
</dbReference>
<keyword evidence="3" id="KW-0328">Glycosyltransferase</keyword>
<gene>
    <name evidence="3" type="ORF">ACFSQ0_11365</name>
</gene>
<dbReference type="SUPFAM" id="SSF53448">
    <property type="entry name" value="Nucleotide-diphospho-sugar transferases"/>
    <property type="match status" value="1"/>
</dbReference>
<dbReference type="PANTHER" id="PTHR43685:SF11">
    <property type="entry name" value="GLYCOSYLTRANSFERASE TAGX-RELATED"/>
    <property type="match status" value="1"/>
</dbReference>
<evidence type="ECO:0000256" key="1">
    <source>
        <dbReference type="SAM" id="Phobius"/>
    </source>
</evidence>
<feature type="transmembrane region" description="Helical" evidence="1">
    <location>
        <begin position="401"/>
        <end position="423"/>
    </location>
</feature>
<protein>
    <submittedName>
        <fullName evidence="3">Glycosyltransferase family 2 protein</fullName>
        <ecNumber evidence="3">2.4.-.-</ecNumber>
    </submittedName>
</protein>
<name>A0ABW5SFT2_9FLAO</name>
<evidence type="ECO:0000313" key="4">
    <source>
        <dbReference type="Proteomes" id="UP001597357"/>
    </source>
</evidence>
<dbReference type="EC" id="2.4.-.-" evidence="3"/>
<evidence type="ECO:0000313" key="3">
    <source>
        <dbReference type="EMBL" id="MFD2698592.1"/>
    </source>
</evidence>
<dbReference type="PANTHER" id="PTHR43685">
    <property type="entry name" value="GLYCOSYLTRANSFERASE"/>
    <property type="match status" value="1"/>
</dbReference>
<dbReference type="EMBL" id="JBHULZ010000041">
    <property type="protein sequence ID" value="MFD2698592.1"/>
    <property type="molecule type" value="Genomic_DNA"/>
</dbReference>
<dbReference type="InterPro" id="IPR050834">
    <property type="entry name" value="Glycosyltransf_2"/>
</dbReference>
<dbReference type="GO" id="GO:0016757">
    <property type="term" value="F:glycosyltransferase activity"/>
    <property type="evidence" value="ECO:0007669"/>
    <property type="project" value="UniProtKB-KW"/>
</dbReference>
<comment type="caution">
    <text evidence="3">The sequence shown here is derived from an EMBL/GenBank/DDBJ whole genome shotgun (WGS) entry which is preliminary data.</text>
</comment>
<sequence length="443" mass="51390">MFQFLNYLQPTQYFRLRRKQGDFIFPQVEALASKVQQQLHADTHFESTMAQAYDLSWQAIQKGYIGDAPTYTDFETLPLADEYRFAHKYFHPIWSVYILLIRLLGLRNPFKEIAAYQKGRKASRSYLHNQALTYEDYAAYESALVKQQPLVSIIIPTLNRYSYLKEVLRDLEQQDYKHFEVLVVDQSTPFQEEFYRGWDLNIQVLHQHEKALWLARNTAIKRARGSFILLYDDDSRVASNWISEHMKALDYFQAEVSSGVSISQVGAEVPAHYAYFSVSSQLDTGNVMLRKEVFSRIGLFDRQFEKQRMGDGEFGMRVYLAGFLNVSNPYAKRLHLKVGSGGLREMGSWDGFRPKSWLAPRPVPSVLYFFRKYHGDAAARWALLKSIPPSVMPYRFKRNKAMLVIGALVSVLLFPLVMLQVGYSWHLSSKKLRQGARIAHLDD</sequence>
<proteinExistence type="predicted"/>
<keyword evidence="1" id="KW-0812">Transmembrane</keyword>
<accession>A0ABW5SFT2</accession>
<keyword evidence="3" id="KW-0808">Transferase</keyword>
<keyword evidence="1" id="KW-1133">Transmembrane helix</keyword>
<dbReference type="CDD" id="cd00761">
    <property type="entry name" value="Glyco_tranf_GTA_type"/>
    <property type="match status" value="1"/>
</dbReference>
<dbReference type="Proteomes" id="UP001597357">
    <property type="component" value="Unassembled WGS sequence"/>
</dbReference>
<dbReference type="Gene3D" id="3.90.550.10">
    <property type="entry name" value="Spore Coat Polysaccharide Biosynthesis Protein SpsA, Chain A"/>
    <property type="match status" value="1"/>
</dbReference>
<dbReference type="InterPro" id="IPR029044">
    <property type="entry name" value="Nucleotide-diphossugar_trans"/>
</dbReference>
<keyword evidence="4" id="KW-1185">Reference proteome</keyword>
<feature type="domain" description="Glycosyltransferase 2-like" evidence="2">
    <location>
        <begin position="152"/>
        <end position="275"/>
    </location>
</feature>
<dbReference type="RefSeq" id="WP_379048347.1">
    <property type="nucleotide sequence ID" value="NZ_JBHULZ010000041.1"/>
</dbReference>